<dbReference type="AlphaFoldDB" id="A0ABD0UNM2"/>
<evidence type="ECO:0000313" key="3">
    <source>
        <dbReference type="Proteomes" id="UP001552299"/>
    </source>
</evidence>
<feature type="region of interest" description="Disordered" evidence="1">
    <location>
        <begin position="1"/>
        <end position="79"/>
    </location>
</feature>
<keyword evidence="3" id="KW-1185">Reference proteome</keyword>
<dbReference type="EMBL" id="JANQDX010000012">
    <property type="protein sequence ID" value="KAL0914244.1"/>
    <property type="molecule type" value="Genomic_DNA"/>
</dbReference>
<gene>
    <name evidence="2" type="ORF">M5K25_014570</name>
</gene>
<feature type="compositionally biased region" description="Polar residues" evidence="1">
    <location>
        <begin position="40"/>
        <end position="60"/>
    </location>
</feature>
<evidence type="ECO:0000256" key="1">
    <source>
        <dbReference type="SAM" id="MobiDB-lite"/>
    </source>
</evidence>
<proteinExistence type="predicted"/>
<feature type="compositionally biased region" description="Basic and acidic residues" evidence="1">
    <location>
        <begin position="1"/>
        <end position="10"/>
    </location>
</feature>
<reference evidence="2 3" key="1">
    <citation type="journal article" date="2024" name="Plant Biotechnol. J.">
        <title>Dendrobium thyrsiflorum genome and its molecular insights into genes involved in important horticultural traits.</title>
        <authorList>
            <person name="Chen B."/>
            <person name="Wang J.Y."/>
            <person name="Zheng P.J."/>
            <person name="Li K.L."/>
            <person name="Liang Y.M."/>
            <person name="Chen X.F."/>
            <person name="Zhang C."/>
            <person name="Zhao X."/>
            <person name="He X."/>
            <person name="Zhang G.Q."/>
            <person name="Liu Z.J."/>
            <person name="Xu Q."/>
        </authorList>
    </citation>
    <scope>NUCLEOTIDE SEQUENCE [LARGE SCALE GENOMIC DNA]</scope>
    <source>
        <strain evidence="2">GZMU011</strain>
    </source>
</reference>
<name>A0ABD0UNM2_DENTH</name>
<comment type="caution">
    <text evidence="2">The sequence shown here is derived from an EMBL/GenBank/DDBJ whole genome shotgun (WGS) entry which is preliminary data.</text>
</comment>
<accession>A0ABD0UNM2</accession>
<organism evidence="2 3">
    <name type="scientific">Dendrobium thyrsiflorum</name>
    <name type="common">Pinecone-like raceme dendrobium</name>
    <name type="synonym">Orchid</name>
    <dbReference type="NCBI Taxonomy" id="117978"/>
    <lineage>
        <taxon>Eukaryota</taxon>
        <taxon>Viridiplantae</taxon>
        <taxon>Streptophyta</taxon>
        <taxon>Embryophyta</taxon>
        <taxon>Tracheophyta</taxon>
        <taxon>Spermatophyta</taxon>
        <taxon>Magnoliopsida</taxon>
        <taxon>Liliopsida</taxon>
        <taxon>Asparagales</taxon>
        <taxon>Orchidaceae</taxon>
        <taxon>Epidendroideae</taxon>
        <taxon>Malaxideae</taxon>
        <taxon>Dendrobiinae</taxon>
        <taxon>Dendrobium</taxon>
    </lineage>
</organism>
<sequence length="417" mass="46198">MTNPFQEHHPASFVETNRGHHCGRDHQSLSNIRVAAPPYRSSSSLDGRPSIGSSFGSVSYDSPLGPTPSHPSQPLASPNLDPASVILIEKCIRKKRSPEPETECIHFVDANDITDDEDFFEDETEPLDLDILVHPDPNFIKDIPLDKVCLDGINLISKEADLTLNTLKLSSEDSDFLVSPNETTPNNSNLILNNSDVDNLELEVSQLDLLPELDIDLIDPKSIELRVITKYDPIENTNMSSEDSNLNQKDSEPNWNNQHSLVLLESCPLDLHLAECVFPDLAYLIIPCTDFNVRESISPYLPIATLTVVPAFVLETLPHLLSPILASDYPIVVISHDPPSYHIPDYYIMPSISSSFPIKDHLSPSWMPLLDYPAAAGRLSMTIAETSYRNALVAKNVFIAPPTPVPLNMETLCPLLL</sequence>
<protein>
    <submittedName>
        <fullName evidence="2">Uncharacterized protein</fullName>
    </submittedName>
</protein>
<dbReference type="Proteomes" id="UP001552299">
    <property type="component" value="Unassembled WGS sequence"/>
</dbReference>
<evidence type="ECO:0000313" key="2">
    <source>
        <dbReference type="EMBL" id="KAL0914244.1"/>
    </source>
</evidence>